<evidence type="ECO:0000256" key="15">
    <source>
        <dbReference type="ARBA" id="ARBA00069898"/>
    </source>
</evidence>
<dbReference type="SUPFAM" id="SSF102114">
    <property type="entry name" value="Radical SAM enzymes"/>
    <property type="match status" value="1"/>
</dbReference>
<evidence type="ECO:0000259" key="17">
    <source>
        <dbReference type="PROSITE" id="PS51918"/>
    </source>
</evidence>
<dbReference type="InterPro" id="IPR038135">
    <property type="entry name" value="Methylthiotransferase_N_sf"/>
</dbReference>
<comment type="similarity">
    <text evidence="14">Belongs to the methylthiotransferase family. MtaB subfamily.</text>
</comment>
<dbReference type="SFLD" id="SFLDG01061">
    <property type="entry name" value="methylthiotransferase"/>
    <property type="match status" value="1"/>
</dbReference>
<keyword evidence="5" id="KW-0963">Cytoplasm</keyword>
<keyword evidence="6" id="KW-0808">Transferase</keyword>
<dbReference type="InterPro" id="IPR006638">
    <property type="entry name" value="Elp3/MiaA/NifB-like_rSAM"/>
</dbReference>
<dbReference type="PROSITE" id="PS51449">
    <property type="entry name" value="MTTASE_N"/>
    <property type="match status" value="1"/>
</dbReference>
<dbReference type="PANTHER" id="PTHR43020:SF2">
    <property type="entry name" value="MITOCHONDRIAL TRNA METHYLTHIOTRANSFERASE CDK5RAP1"/>
    <property type="match status" value="1"/>
</dbReference>
<gene>
    <name evidence="18" type="primary">mtaB</name>
    <name evidence="18" type="ORF">K8344_03395</name>
</gene>
<evidence type="ECO:0000313" key="19">
    <source>
        <dbReference type="Proteomes" id="UP001139462"/>
    </source>
</evidence>
<comment type="catalytic activity">
    <reaction evidence="13">
        <text>N(6)-L-threonylcarbamoyladenosine(37) in tRNA + (sulfur carrier)-SH + AH2 + 2 S-adenosyl-L-methionine = 2-methylsulfanyl-N(6)-L-threonylcarbamoyladenosine(37) in tRNA + (sulfur carrier)-H + 5'-deoxyadenosine + L-methionine + A + S-adenosyl-L-homocysteine + 2 H(+)</text>
        <dbReference type="Rhea" id="RHEA:37075"/>
        <dbReference type="Rhea" id="RHEA-COMP:10163"/>
        <dbReference type="Rhea" id="RHEA-COMP:11092"/>
        <dbReference type="Rhea" id="RHEA-COMP:14737"/>
        <dbReference type="Rhea" id="RHEA-COMP:14739"/>
        <dbReference type="ChEBI" id="CHEBI:13193"/>
        <dbReference type="ChEBI" id="CHEBI:15378"/>
        <dbReference type="ChEBI" id="CHEBI:17319"/>
        <dbReference type="ChEBI" id="CHEBI:17499"/>
        <dbReference type="ChEBI" id="CHEBI:29917"/>
        <dbReference type="ChEBI" id="CHEBI:57844"/>
        <dbReference type="ChEBI" id="CHEBI:57856"/>
        <dbReference type="ChEBI" id="CHEBI:59789"/>
        <dbReference type="ChEBI" id="CHEBI:64428"/>
        <dbReference type="ChEBI" id="CHEBI:74418"/>
        <dbReference type="ChEBI" id="CHEBI:74420"/>
        <dbReference type="EC" id="2.8.4.5"/>
    </reaction>
</comment>
<evidence type="ECO:0000256" key="1">
    <source>
        <dbReference type="ARBA" id="ARBA00001966"/>
    </source>
</evidence>
<dbReference type="EC" id="2.8.4.5" evidence="3"/>
<dbReference type="PANTHER" id="PTHR43020">
    <property type="entry name" value="CDK5 REGULATORY SUBUNIT-ASSOCIATED PROTEIN 1"/>
    <property type="match status" value="1"/>
</dbReference>
<evidence type="ECO:0000256" key="6">
    <source>
        <dbReference type="ARBA" id="ARBA00022679"/>
    </source>
</evidence>
<dbReference type="GO" id="GO:0051539">
    <property type="term" value="F:4 iron, 4 sulfur cluster binding"/>
    <property type="evidence" value="ECO:0007669"/>
    <property type="project" value="UniProtKB-KW"/>
</dbReference>
<keyword evidence="8" id="KW-0819">tRNA processing</keyword>
<dbReference type="PROSITE" id="PS01278">
    <property type="entry name" value="MTTASE_RADICAL"/>
    <property type="match status" value="1"/>
</dbReference>
<dbReference type="Pfam" id="PF00919">
    <property type="entry name" value="UPF0004"/>
    <property type="match status" value="1"/>
</dbReference>
<reference evidence="18" key="1">
    <citation type="submission" date="2021-09" db="EMBL/GenBank/DDBJ databases">
        <title>Genome of Aequorivita sp. strain F64183.</title>
        <authorList>
            <person name="Wang Y."/>
        </authorList>
    </citation>
    <scope>NUCLEOTIDE SEQUENCE</scope>
    <source>
        <strain evidence="18">F64183</strain>
    </source>
</reference>
<dbReference type="GO" id="GO:0046872">
    <property type="term" value="F:metal ion binding"/>
    <property type="evidence" value="ECO:0007669"/>
    <property type="project" value="UniProtKB-KW"/>
</dbReference>
<accession>A0A9X1U5F5</accession>
<evidence type="ECO:0000313" key="18">
    <source>
        <dbReference type="EMBL" id="MCG2430152.1"/>
    </source>
</evidence>
<dbReference type="Proteomes" id="UP001139462">
    <property type="component" value="Unassembled WGS sequence"/>
</dbReference>
<dbReference type="Gene3D" id="3.80.30.20">
    <property type="entry name" value="tm_1862 like domain"/>
    <property type="match status" value="1"/>
</dbReference>
<dbReference type="InterPro" id="IPR007197">
    <property type="entry name" value="rSAM"/>
</dbReference>
<dbReference type="InterPro" id="IPR058240">
    <property type="entry name" value="rSAM_sf"/>
</dbReference>
<dbReference type="SFLD" id="SFLDG01082">
    <property type="entry name" value="B12-binding_domain_containing"/>
    <property type="match status" value="1"/>
</dbReference>
<dbReference type="InterPro" id="IPR013848">
    <property type="entry name" value="Methylthiotransferase_N"/>
</dbReference>
<keyword evidence="9" id="KW-0479">Metal-binding</keyword>
<dbReference type="FunFam" id="3.40.50.12160:FF:000004">
    <property type="entry name" value="Threonylcarbamoyladenosine tRNA methylthiotransferase MtaB"/>
    <property type="match status" value="1"/>
</dbReference>
<dbReference type="Gene3D" id="3.40.50.12160">
    <property type="entry name" value="Methylthiotransferase, N-terminal domain"/>
    <property type="match status" value="1"/>
</dbReference>
<dbReference type="InterPro" id="IPR023404">
    <property type="entry name" value="rSAM_horseshoe"/>
</dbReference>
<organism evidence="18 19">
    <name type="scientific">Aequorivita xiaoshiensis</name>
    <dbReference type="NCBI Taxonomy" id="2874476"/>
    <lineage>
        <taxon>Bacteria</taxon>
        <taxon>Pseudomonadati</taxon>
        <taxon>Bacteroidota</taxon>
        <taxon>Flavobacteriia</taxon>
        <taxon>Flavobacteriales</taxon>
        <taxon>Flavobacteriaceae</taxon>
        <taxon>Aequorivita</taxon>
    </lineage>
</organism>
<keyword evidence="10" id="KW-0408">Iron</keyword>
<dbReference type="AlphaFoldDB" id="A0A9X1U5F5"/>
<evidence type="ECO:0000256" key="3">
    <source>
        <dbReference type="ARBA" id="ARBA00013273"/>
    </source>
</evidence>
<evidence type="ECO:0000256" key="12">
    <source>
        <dbReference type="ARBA" id="ARBA00031213"/>
    </source>
</evidence>
<evidence type="ECO:0000256" key="4">
    <source>
        <dbReference type="ARBA" id="ARBA00022485"/>
    </source>
</evidence>
<dbReference type="InterPro" id="IPR020612">
    <property type="entry name" value="Methylthiotransferase_CS"/>
</dbReference>
<evidence type="ECO:0000256" key="13">
    <source>
        <dbReference type="ARBA" id="ARBA00051661"/>
    </source>
</evidence>
<evidence type="ECO:0000256" key="11">
    <source>
        <dbReference type="ARBA" id="ARBA00023014"/>
    </source>
</evidence>
<dbReference type="InterPro" id="IPR005839">
    <property type="entry name" value="Methylthiotransferase"/>
</dbReference>
<keyword evidence="7" id="KW-0949">S-adenosyl-L-methionine</keyword>
<dbReference type="GO" id="GO:0035597">
    <property type="term" value="F:tRNA-2-methylthio-N(6)-dimethylallyladenosine(37) synthase activity"/>
    <property type="evidence" value="ECO:0007669"/>
    <property type="project" value="TreeGrafter"/>
</dbReference>
<dbReference type="FunFam" id="3.80.30.20:FF:000001">
    <property type="entry name" value="tRNA-2-methylthio-N(6)-dimethylallyladenosine synthase 2"/>
    <property type="match status" value="1"/>
</dbReference>
<evidence type="ECO:0000256" key="10">
    <source>
        <dbReference type="ARBA" id="ARBA00023004"/>
    </source>
</evidence>
<dbReference type="RefSeq" id="WP_237607534.1">
    <property type="nucleotide sequence ID" value="NZ_JAIRBB010000002.1"/>
</dbReference>
<dbReference type="SFLD" id="SFLDS00029">
    <property type="entry name" value="Radical_SAM"/>
    <property type="match status" value="1"/>
</dbReference>
<dbReference type="GO" id="GO:0035598">
    <property type="term" value="F:tRNA (N(6)-L-threonylcarbamoyladenosine(37)-C(2))-methylthiotransferase activity"/>
    <property type="evidence" value="ECO:0007669"/>
    <property type="project" value="UniProtKB-EC"/>
</dbReference>
<dbReference type="SMART" id="SM00729">
    <property type="entry name" value="Elp3"/>
    <property type="match status" value="1"/>
</dbReference>
<evidence type="ECO:0000256" key="5">
    <source>
        <dbReference type="ARBA" id="ARBA00022490"/>
    </source>
</evidence>
<name>A0A9X1U5F5_9FLAO</name>
<dbReference type="InterPro" id="IPR006467">
    <property type="entry name" value="MiaB-like_bact"/>
</dbReference>
<dbReference type="NCBIfam" id="TIGR01579">
    <property type="entry name" value="MiaB-like-C"/>
    <property type="match status" value="1"/>
</dbReference>
<dbReference type="GO" id="GO:0005829">
    <property type="term" value="C:cytosol"/>
    <property type="evidence" value="ECO:0007669"/>
    <property type="project" value="TreeGrafter"/>
</dbReference>
<keyword evidence="4" id="KW-0004">4Fe-4S</keyword>
<dbReference type="PROSITE" id="PS51918">
    <property type="entry name" value="RADICAL_SAM"/>
    <property type="match status" value="1"/>
</dbReference>
<feature type="domain" description="MTTase N-terminal" evidence="16">
    <location>
        <begin position="5"/>
        <end position="117"/>
    </location>
</feature>
<dbReference type="Pfam" id="PF04055">
    <property type="entry name" value="Radical_SAM"/>
    <property type="match status" value="1"/>
</dbReference>
<comment type="function">
    <text evidence="2">Catalyzes the methylthiolation of N6-threonylcarbamoyladenosine (t(6)A), leading to the formation of 2-methylthio-N6-threonylcarbamoyladenosine (ms(2)t(6)A) at position 37 in tRNAs that read codons beginning with adenine.</text>
</comment>
<evidence type="ECO:0000256" key="2">
    <source>
        <dbReference type="ARBA" id="ARBA00002399"/>
    </source>
</evidence>
<dbReference type="NCBIfam" id="TIGR00089">
    <property type="entry name" value="MiaB/RimO family radical SAM methylthiotransferase"/>
    <property type="match status" value="1"/>
</dbReference>
<dbReference type="EMBL" id="JAIRBB010000002">
    <property type="protein sequence ID" value="MCG2430152.1"/>
    <property type="molecule type" value="Genomic_DNA"/>
</dbReference>
<feature type="domain" description="Radical SAM core" evidence="17">
    <location>
        <begin position="145"/>
        <end position="382"/>
    </location>
</feature>
<evidence type="ECO:0000256" key="14">
    <source>
        <dbReference type="ARBA" id="ARBA00061574"/>
    </source>
</evidence>
<evidence type="ECO:0000256" key="9">
    <source>
        <dbReference type="ARBA" id="ARBA00022723"/>
    </source>
</evidence>
<evidence type="ECO:0000256" key="7">
    <source>
        <dbReference type="ARBA" id="ARBA00022691"/>
    </source>
</evidence>
<evidence type="ECO:0000259" key="16">
    <source>
        <dbReference type="PROSITE" id="PS51449"/>
    </source>
</evidence>
<proteinExistence type="inferred from homology"/>
<keyword evidence="19" id="KW-1185">Reference proteome</keyword>
<sequence>MEKNKKVAFYTLGCKLNFSETSTIARGFEGEGFERVDFSEKADIYVINTCSVTENADKRFKTIVKQAQKVNPAAFVAAIGCYAQLKPHELADVDGVDLVLGATEKFKLTSYLNDLLSRPERGRGAGVVHSCEIEEADFYVGSYSIGDRTRAFLKVQDGCDYKCTYCTIPLARGISRSDTLENVLKNAFEISQQGIKEIVLTGVNIGDYGKGEFGNKKHEHTFLDLVKALDEVEGIERLRISSIEPNLLKNETIEFVSKSRTFVPHFHIPLQSGSNDILKLMRRRYMRELYTERVAKIREVMPDACIGVDVIVGFPGETDERFLETYHFLNELDISYLHVFTYSERDNTPAAEMEGVVPKKVRNKRSKMFRGLSAKKRRAFYESQLGTTHTVLFEGENKEGYIHGFTENYVKVKAPWNPELVNTLQEITLTKIDEDGLVRFENVVHEVANTTL</sequence>
<comment type="cofactor">
    <cofactor evidence="1">
        <name>[4Fe-4S] cluster</name>
        <dbReference type="ChEBI" id="CHEBI:49883"/>
    </cofactor>
</comment>
<protein>
    <recommendedName>
        <fullName evidence="15">Threonylcarbamoyladenosine tRNA methylthiotransferase MtaB</fullName>
        <ecNumber evidence="3">2.8.4.5</ecNumber>
    </recommendedName>
    <alternativeName>
        <fullName evidence="12">tRNA-t(6)A37 methylthiotransferase</fullName>
    </alternativeName>
</protein>
<keyword evidence="11" id="KW-0411">Iron-sulfur</keyword>
<comment type="caution">
    <text evidence="18">The sequence shown here is derived from an EMBL/GenBank/DDBJ whole genome shotgun (WGS) entry which is preliminary data.</text>
</comment>
<evidence type="ECO:0000256" key="8">
    <source>
        <dbReference type="ARBA" id="ARBA00022694"/>
    </source>
</evidence>